<proteinExistence type="predicted"/>
<gene>
    <name evidence="1" type="ORF">FHX78_113666</name>
</gene>
<protein>
    <recommendedName>
        <fullName evidence="3">Abi-like protein</fullName>
    </recommendedName>
</protein>
<evidence type="ECO:0008006" key="3">
    <source>
        <dbReference type="Google" id="ProtNLM"/>
    </source>
</evidence>
<dbReference type="RefSeq" id="WP_145868522.1">
    <property type="nucleotide sequence ID" value="NZ_BNCE01000002.1"/>
</dbReference>
<comment type="caution">
    <text evidence="1">The sequence shown here is derived from an EMBL/GenBank/DDBJ whole genome shotgun (WGS) entry which is preliminary data.</text>
</comment>
<reference evidence="1 2" key="1">
    <citation type="submission" date="2019-06" db="EMBL/GenBank/DDBJ databases">
        <title>Sequencing the genomes of 1000 actinobacteria strains.</title>
        <authorList>
            <person name="Klenk H.-P."/>
        </authorList>
    </citation>
    <scope>NUCLEOTIDE SEQUENCE [LARGE SCALE GENOMIC DNA]</scope>
    <source>
        <strain evidence="1 2">DSM 41695</strain>
    </source>
</reference>
<dbReference type="EMBL" id="VIWV01000001">
    <property type="protein sequence ID" value="TWF86678.1"/>
    <property type="molecule type" value="Genomic_DNA"/>
</dbReference>
<name>A0A561THU3_9ACTN</name>
<organism evidence="1 2">
    <name type="scientific">Streptomyces capillispiralis</name>
    <dbReference type="NCBI Taxonomy" id="68182"/>
    <lineage>
        <taxon>Bacteria</taxon>
        <taxon>Bacillati</taxon>
        <taxon>Actinomycetota</taxon>
        <taxon>Actinomycetes</taxon>
        <taxon>Kitasatosporales</taxon>
        <taxon>Streptomycetaceae</taxon>
        <taxon>Streptomyces</taxon>
    </lineage>
</organism>
<dbReference type="OrthoDB" id="3418622at2"/>
<dbReference type="AlphaFoldDB" id="A0A561THU3"/>
<accession>A0A561THU3</accession>
<evidence type="ECO:0000313" key="1">
    <source>
        <dbReference type="EMBL" id="TWF86678.1"/>
    </source>
</evidence>
<sequence>MTNRLPAWMLRDLSLPRLRRYIRAAHGDARAAERLYWWNVEVSSALFGSLHCLELALRNALHTALARHYGRPDWWTVAPLNDRGQRLVNDARRSCGRRLRRITPDDLVAELSFGFWVSLLSHGSGYDRHFWVPVLHAAFPHYQGRRDRLYRELTSLVLLRNRVMHHEPVHHRHLAADHDTICRVLGYLSPELAEETRTMDRFPDVLAGRADVLSGARPPRF</sequence>
<dbReference type="Proteomes" id="UP000316603">
    <property type="component" value="Unassembled WGS sequence"/>
</dbReference>
<keyword evidence="2" id="KW-1185">Reference proteome</keyword>
<evidence type="ECO:0000313" key="2">
    <source>
        <dbReference type="Proteomes" id="UP000316603"/>
    </source>
</evidence>